<dbReference type="SUPFAM" id="SSF53187">
    <property type="entry name" value="Zn-dependent exopeptidases"/>
    <property type="match status" value="1"/>
</dbReference>
<keyword evidence="14" id="KW-0333">Golgi apparatus</keyword>
<dbReference type="PANTHER" id="PTHR12053">
    <property type="entry name" value="PROTEASE FAMILY M28 PLASMA GLUTAMATE CARBOXYPEPTIDASE-RELATED"/>
    <property type="match status" value="1"/>
</dbReference>
<evidence type="ECO:0000256" key="2">
    <source>
        <dbReference type="ARBA" id="ARBA00004371"/>
    </source>
</evidence>
<evidence type="ECO:0000256" key="14">
    <source>
        <dbReference type="ARBA" id="ARBA00023034"/>
    </source>
</evidence>
<evidence type="ECO:0000256" key="17">
    <source>
        <dbReference type="ARBA" id="ARBA00023180"/>
    </source>
</evidence>
<dbReference type="GO" id="GO:0005576">
    <property type="term" value="C:extracellular region"/>
    <property type="evidence" value="ECO:0007669"/>
    <property type="project" value="UniProtKB-SubCell"/>
</dbReference>
<evidence type="ECO:0000313" key="24">
    <source>
        <dbReference type="EMBL" id="AMY07036.1"/>
    </source>
</evidence>
<dbReference type="InterPro" id="IPR039866">
    <property type="entry name" value="CPQ"/>
</dbReference>
<keyword evidence="8" id="KW-0645">Protease</keyword>
<feature type="domain" description="Peptidase M28" evidence="23">
    <location>
        <begin position="309"/>
        <end position="508"/>
    </location>
</feature>
<organism evidence="24 25">
    <name type="scientific">Luteitalea pratensis</name>
    <dbReference type="NCBI Taxonomy" id="1855912"/>
    <lineage>
        <taxon>Bacteria</taxon>
        <taxon>Pseudomonadati</taxon>
        <taxon>Acidobacteriota</taxon>
        <taxon>Vicinamibacteria</taxon>
        <taxon>Vicinamibacterales</taxon>
        <taxon>Vicinamibacteraceae</taxon>
        <taxon>Luteitalea</taxon>
    </lineage>
</organism>
<evidence type="ECO:0000256" key="1">
    <source>
        <dbReference type="ARBA" id="ARBA00004240"/>
    </source>
</evidence>
<keyword evidence="6" id="KW-0964">Secreted</keyword>
<protein>
    <recommendedName>
        <fullName evidence="5">Carboxypeptidase Q</fullName>
    </recommendedName>
    <alternativeName>
        <fullName evidence="20">Plasma glutamate carboxypeptidase</fullName>
    </alternativeName>
</protein>
<dbReference type="Pfam" id="PF04389">
    <property type="entry name" value="Peptidase_M28"/>
    <property type="match status" value="1"/>
</dbReference>
<dbReference type="EMBL" id="CP015136">
    <property type="protein sequence ID" value="AMY07036.1"/>
    <property type="molecule type" value="Genomic_DNA"/>
</dbReference>
<keyword evidence="7" id="KW-0121">Carboxypeptidase</keyword>
<dbReference type="RefSeq" id="WP_110169040.1">
    <property type="nucleotide sequence ID" value="NZ_CP015136.1"/>
</dbReference>
<dbReference type="Gene3D" id="3.40.630.10">
    <property type="entry name" value="Zn peptidases"/>
    <property type="match status" value="2"/>
</dbReference>
<keyword evidence="12" id="KW-0256">Endoplasmic reticulum</keyword>
<evidence type="ECO:0000256" key="20">
    <source>
        <dbReference type="ARBA" id="ARBA00033328"/>
    </source>
</evidence>
<dbReference type="GO" id="GO:0004180">
    <property type="term" value="F:carboxypeptidase activity"/>
    <property type="evidence" value="ECO:0007669"/>
    <property type="project" value="UniProtKB-KW"/>
</dbReference>
<evidence type="ECO:0000256" key="12">
    <source>
        <dbReference type="ARBA" id="ARBA00022824"/>
    </source>
</evidence>
<keyword evidence="18" id="KW-0458">Lysosome</keyword>
<dbReference type="GO" id="GO:0006508">
    <property type="term" value="P:proteolysis"/>
    <property type="evidence" value="ECO:0007669"/>
    <property type="project" value="UniProtKB-KW"/>
</dbReference>
<dbReference type="AlphaFoldDB" id="A0A143PF17"/>
<proteinExistence type="predicted"/>
<dbReference type="OrthoDB" id="9769665at2"/>
<evidence type="ECO:0000256" key="11">
    <source>
        <dbReference type="ARBA" id="ARBA00022801"/>
    </source>
</evidence>
<keyword evidence="10 22" id="KW-0732">Signal</keyword>
<comment type="subcellular location">
    <subcellularLocation>
        <location evidence="1">Endoplasmic reticulum</location>
    </subcellularLocation>
    <subcellularLocation>
        <location evidence="3">Golgi apparatus</location>
    </subcellularLocation>
    <subcellularLocation>
        <location evidence="2">Lysosome</location>
    </subcellularLocation>
    <subcellularLocation>
        <location evidence="4">Secreted</location>
    </subcellularLocation>
</comment>
<evidence type="ECO:0000256" key="21">
    <source>
        <dbReference type="SAM" id="MobiDB-lite"/>
    </source>
</evidence>
<dbReference type="KEGG" id="abac:LuPra_00200"/>
<keyword evidence="15" id="KW-0482">Metalloprotease</keyword>
<evidence type="ECO:0000256" key="5">
    <source>
        <dbReference type="ARBA" id="ARBA00014116"/>
    </source>
</evidence>
<feature type="region of interest" description="Disordered" evidence="21">
    <location>
        <begin position="524"/>
        <end position="557"/>
    </location>
</feature>
<reference evidence="24 25" key="1">
    <citation type="journal article" date="2016" name="Genome Announc.">
        <title>First Complete Genome Sequence of a Subdivision 6 Acidobacterium Strain.</title>
        <authorList>
            <person name="Huang S."/>
            <person name="Vieira S."/>
            <person name="Bunk B."/>
            <person name="Riedel T."/>
            <person name="Sproer C."/>
            <person name="Overmann J."/>
        </authorList>
    </citation>
    <scope>NUCLEOTIDE SEQUENCE [LARGE SCALE GENOMIC DNA]</scope>
    <source>
        <strain evidence="25">DSM 100886 HEG_-6_39</strain>
    </source>
</reference>
<keyword evidence="13" id="KW-0862">Zinc</keyword>
<evidence type="ECO:0000256" key="3">
    <source>
        <dbReference type="ARBA" id="ARBA00004555"/>
    </source>
</evidence>
<reference evidence="25" key="2">
    <citation type="submission" date="2016-04" db="EMBL/GenBank/DDBJ databases">
        <title>First Complete Genome Sequence of a Subdivision 6 Acidobacterium.</title>
        <authorList>
            <person name="Huang S."/>
            <person name="Vieira S."/>
            <person name="Bunk B."/>
            <person name="Riedel T."/>
            <person name="Sproeer C."/>
            <person name="Overmann J."/>
        </authorList>
    </citation>
    <scope>NUCLEOTIDE SEQUENCE [LARGE SCALE GENOMIC DNA]</scope>
    <source>
        <strain evidence="25">DSM 100886 HEG_-6_39</strain>
    </source>
</reference>
<accession>A0A143PF17</accession>
<dbReference type="GO" id="GO:0070573">
    <property type="term" value="F:metallodipeptidase activity"/>
    <property type="evidence" value="ECO:0007669"/>
    <property type="project" value="InterPro"/>
</dbReference>
<keyword evidence="25" id="KW-1185">Reference proteome</keyword>
<feature type="compositionally biased region" description="Pro residues" evidence="21">
    <location>
        <begin position="530"/>
        <end position="548"/>
    </location>
</feature>
<evidence type="ECO:0000256" key="18">
    <source>
        <dbReference type="ARBA" id="ARBA00023228"/>
    </source>
</evidence>
<evidence type="ECO:0000256" key="16">
    <source>
        <dbReference type="ARBA" id="ARBA00023145"/>
    </source>
</evidence>
<evidence type="ECO:0000256" key="19">
    <source>
        <dbReference type="ARBA" id="ARBA00025833"/>
    </source>
</evidence>
<dbReference type="PANTHER" id="PTHR12053:SF3">
    <property type="entry name" value="CARBOXYPEPTIDASE Q"/>
    <property type="match status" value="1"/>
</dbReference>
<keyword evidence="11 24" id="KW-0378">Hydrolase</keyword>
<evidence type="ECO:0000256" key="7">
    <source>
        <dbReference type="ARBA" id="ARBA00022645"/>
    </source>
</evidence>
<keyword evidence="17" id="KW-0325">Glycoprotein</keyword>
<evidence type="ECO:0000256" key="9">
    <source>
        <dbReference type="ARBA" id="ARBA00022723"/>
    </source>
</evidence>
<dbReference type="Proteomes" id="UP000076079">
    <property type="component" value="Chromosome"/>
</dbReference>
<evidence type="ECO:0000256" key="13">
    <source>
        <dbReference type="ARBA" id="ARBA00022833"/>
    </source>
</evidence>
<evidence type="ECO:0000256" key="22">
    <source>
        <dbReference type="SAM" id="SignalP"/>
    </source>
</evidence>
<dbReference type="GO" id="GO:0005764">
    <property type="term" value="C:lysosome"/>
    <property type="evidence" value="ECO:0007669"/>
    <property type="project" value="UniProtKB-SubCell"/>
</dbReference>
<evidence type="ECO:0000313" key="25">
    <source>
        <dbReference type="Proteomes" id="UP000076079"/>
    </source>
</evidence>
<feature type="chain" id="PRO_5007511196" description="Carboxypeptidase Q" evidence="22">
    <location>
        <begin position="24"/>
        <end position="557"/>
    </location>
</feature>
<keyword evidence="9" id="KW-0479">Metal-binding</keyword>
<evidence type="ECO:0000256" key="8">
    <source>
        <dbReference type="ARBA" id="ARBA00022670"/>
    </source>
</evidence>
<sequence length="557" mass="59432" precursor="true">MFTRASRFAPVLALAGSAAVLVAASPEPIDHAINARIRAEARDRSQIMQTLHVLTDVYGPRLTGSPNHKAAAEWAVTEMKKWGFDNGSLEEWDFGHPGWLNERLSAHVVSPVKDALVGEALAWTNGTDGPVRAAATQLILPERPTADELKTYLDGKAAAVAGKVVLVGAGKPVPVNFSKAPLRRDYDDLTAMLDPVNPRAPQFGPGGPAGRQAPVVEPGRLTPRQINEQVDAFLVANKVRVRINDGGRDHGQIRAFNNPSFDGATAPPTMILRNEDFGRIARLLADGRPVELDVDIVNRWYPEGRTSYNAVAEIAGSDKASEVIMLGGHLDSWHAATGATDNAIGVAVMMEAARIVKTLGLKPRRTIRVALWGGEEQGLLGSKAYVAKHFGTAEAPTAEFATFGGYLNVDSGTGRIRGASVFGPPEAGRILREIFAPFEDLGIVGATVTKSRSTGGTDSTSFNAAGLPGIGLMQDPIEYQSYTWHTNLDTYERIVEDDVKKSAAMIASALYHLAMRDDLLPRFTGTEMPAPAPAARPSTPTPTAPAPTAPAATPTRQ</sequence>
<dbReference type="STRING" id="1855912.LuPra_00200"/>
<dbReference type="PATRIC" id="fig|1813736.3.peg.211"/>
<evidence type="ECO:0000259" key="23">
    <source>
        <dbReference type="Pfam" id="PF04389"/>
    </source>
</evidence>
<evidence type="ECO:0000256" key="15">
    <source>
        <dbReference type="ARBA" id="ARBA00023049"/>
    </source>
</evidence>
<dbReference type="InterPro" id="IPR007484">
    <property type="entry name" value="Peptidase_M28"/>
</dbReference>
<evidence type="ECO:0000256" key="6">
    <source>
        <dbReference type="ARBA" id="ARBA00022525"/>
    </source>
</evidence>
<name>A0A143PF17_LUTPR</name>
<feature type="signal peptide" evidence="22">
    <location>
        <begin position="1"/>
        <end position="23"/>
    </location>
</feature>
<gene>
    <name evidence="24" type="primary">lieA</name>
    <name evidence="24" type="ORF">LuPra_00200</name>
</gene>
<evidence type="ECO:0000256" key="4">
    <source>
        <dbReference type="ARBA" id="ARBA00004613"/>
    </source>
</evidence>
<evidence type="ECO:0000256" key="10">
    <source>
        <dbReference type="ARBA" id="ARBA00022729"/>
    </source>
</evidence>
<dbReference type="GO" id="GO:0046872">
    <property type="term" value="F:metal ion binding"/>
    <property type="evidence" value="ECO:0007669"/>
    <property type="project" value="UniProtKB-KW"/>
</dbReference>
<keyword evidence="16" id="KW-0865">Zymogen</keyword>
<comment type="subunit">
    <text evidence="19">Homodimer. The monomeric form is inactive while the homodimer is active.</text>
</comment>